<accession>A0A0P6X2P8</accession>
<dbReference type="AlphaFoldDB" id="A0A0P6X2P8"/>
<dbReference type="RefSeq" id="WP_075062915.1">
    <property type="nucleotide sequence ID" value="NZ_LGCL01000024.1"/>
</dbReference>
<dbReference type="Pfam" id="PF02558">
    <property type="entry name" value="ApbA"/>
    <property type="match status" value="1"/>
</dbReference>
<gene>
    <name evidence="2" type="ORF">ADN00_10290</name>
</gene>
<evidence type="ECO:0000313" key="2">
    <source>
        <dbReference type="EMBL" id="KPL76964.1"/>
    </source>
</evidence>
<proteinExistence type="predicted"/>
<dbReference type="OrthoDB" id="9793586at2"/>
<evidence type="ECO:0000313" key="3">
    <source>
        <dbReference type="Proteomes" id="UP000050417"/>
    </source>
</evidence>
<dbReference type="InterPro" id="IPR036291">
    <property type="entry name" value="NAD(P)-bd_dom_sf"/>
</dbReference>
<name>A0A0P6X2P8_9CHLR</name>
<dbReference type="SUPFAM" id="SSF51735">
    <property type="entry name" value="NAD(P)-binding Rossmann-fold domains"/>
    <property type="match status" value="1"/>
</dbReference>
<sequence>MKILIIGAGVLGSIYAAKLSQAGRDVTLLARGARLAQLREHGIVLESSYDGAQSVARVKLVETLRPEDEYDLALVMMRQNQAASVLPMLAANTRIPAVAFLMNNADGGRVFRAVLGDERVLLGFAGAGGLRREHVVVVSTGKKGFEGLTILGEARGGITPRLVEIAEVFAGSGLEAQLETDVDAWLKSHLAIVLPLALGIYAANGDVYRAARTRAVRALMVGGIKEGIRGLKRLGVQVTPPKFHFFAAVPDALLVWFLSRMLATRLAEVSLAGHANAARDEMCYLSEQFYALLSSSGVALPAWERLYAFTDEQTALIPDGVKQIG</sequence>
<comment type="caution">
    <text evidence="2">The sequence shown here is derived from an EMBL/GenBank/DDBJ whole genome shotgun (WGS) entry which is preliminary data.</text>
</comment>
<dbReference type="Gene3D" id="3.40.50.720">
    <property type="entry name" value="NAD(P)-binding Rossmann-like Domain"/>
    <property type="match status" value="1"/>
</dbReference>
<dbReference type="Proteomes" id="UP000050417">
    <property type="component" value="Unassembled WGS sequence"/>
</dbReference>
<keyword evidence="3" id="KW-1185">Reference proteome</keyword>
<dbReference type="InterPro" id="IPR013332">
    <property type="entry name" value="KPR_N"/>
</dbReference>
<feature type="domain" description="Ketopantoate reductase N-terminal" evidence="1">
    <location>
        <begin position="3"/>
        <end position="143"/>
    </location>
</feature>
<dbReference type="STRING" id="1134406.ADN00_10290"/>
<organism evidence="2 3">
    <name type="scientific">Ornatilinea apprima</name>
    <dbReference type="NCBI Taxonomy" id="1134406"/>
    <lineage>
        <taxon>Bacteria</taxon>
        <taxon>Bacillati</taxon>
        <taxon>Chloroflexota</taxon>
        <taxon>Anaerolineae</taxon>
        <taxon>Anaerolineales</taxon>
        <taxon>Anaerolineaceae</taxon>
        <taxon>Ornatilinea</taxon>
    </lineage>
</organism>
<evidence type="ECO:0000259" key="1">
    <source>
        <dbReference type="Pfam" id="PF02558"/>
    </source>
</evidence>
<protein>
    <recommendedName>
        <fullName evidence="1">Ketopantoate reductase N-terminal domain-containing protein</fullName>
    </recommendedName>
</protein>
<dbReference type="EMBL" id="LGCL01000024">
    <property type="protein sequence ID" value="KPL76964.1"/>
    <property type="molecule type" value="Genomic_DNA"/>
</dbReference>
<reference evidence="2 3" key="1">
    <citation type="submission" date="2015-07" db="EMBL/GenBank/DDBJ databases">
        <title>Genome sequence of Ornatilinea apprima DSM 23815.</title>
        <authorList>
            <person name="Hemp J."/>
            <person name="Ward L.M."/>
            <person name="Pace L.A."/>
            <person name="Fischer W.W."/>
        </authorList>
    </citation>
    <scope>NUCLEOTIDE SEQUENCE [LARGE SCALE GENOMIC DNA]</scope>
    <source>
        <strain evidence="2 3">P3M-1</strain>
    </source>
</reference>